<feature type="transmembrane region" description="Helical" evidence="8">
    <location>
        <begin position="270"/>
        <end position="293"/>
    </location>
</feature>
<dbReference type="EMBL" id="JAKKPZ010000002">
    <property type="protein sequence ID" value="KAI1725312.1"/>
    <property type="molecule type" value="Genomic_DNA"/>
</dbReference>
<evidence type="ECO:0000256" key="2">
    <source>
        <dbReference type="ARBA" id="ARBA00009816"/>
    </source>
</evidence>
<dbReference type="AlphaFoldDB" id="A0AAD4RBU8"/>
<dbReference type="PANTHER" id="PTHR31158:SF1">
    <property type="entry name" value="DOXA1 FACTOR-RELATED"/>
    <property type="match status" value="1"/>
</dbReference>
<reference evidence="9" key="1">
    <citation type="submission" date="2022-01" db="EMBL/GenBank/DDBJ databases">
        <title>Genome Sequence Resource for Two Populations of Ditylenchus destructor, the Migratory Endoparasitic Phytonematode.</title>
        <authorList>
            <person name="Zhang H."/>
            <person name="Lin R."/>
            <person name="Xie B."/>
        </authorList>
    </citation>
    <scope>NUCLEOTIDE SEQUENCE</scope>
    <source>
        <strain evidence="9">BazhouSP</strain>
    </source>
</reference>
<evidence type="ECO:0000256" key="8">
    <source>
        <dbReference type="SAM" id="Phobius"/>
    </source>
</evidence>
<evidence type="ECO:0000256" key="1">
    <source>
        <dbReference type="ARBA" id="ARBA00004141"/>
    </source>
</evidence>
<keyword evidence="4 8" id="KW-1133">Transmembrane helix</keyword>
<dbReference type="InterPro" id="IPR018469">
    <property type="entry name" value="Dual_oxidase_maturation_fac"/>
</dbReference>
<keyword evidence="10" id="KW-1185">Reference proteome</keyword>
<gene>
    <name evidence="9" type="ORF">DdX_01968</name>
</gene>
<organism evidence="9 10">
    <name type="scientific">Ditylenchus destructor</name>
    <dbReference type="NCBI Taxonomy" id="166010"/>
    <lineage>
        <taxon>Eukaryota</taxon>
        <taxon>Metazoa</taxon>
        <taxon>Ecdysozoa</taxon>
        <taxon>Nematoda</taxon>
        <taxon>Chromadorea</taxon>
        <taxon>Rhabditida</taxon>
        <taxon>Tylenchina</taxon>
        <taxon>Tylenchomorpha</taxon>
        <taxon>Sphaerularioidea</taxon>
        <taxon>Anguinidae</taxon>
        <taxon>Anguininae</taxon>
        <taxon>Ditylenchus</taxon>
    </lineage>
</organism>
<evidence type="ECO:0000256" key="5">
    <source>
        <dbReference type="ARBA" id="ARBA00023136"/>
    </source>
</evidence>
<evidence type="ECO:0000256" key="6">
    <source>
        <dbReference type="ARBA" id="ARBA00023180"/>
    </source>
</evidence>
<keyword evidence="3 8" id="KW-0812">Transmembrane</keyword>
<dbReference type="Pfam" id="PF10204">
    <property type="entry name" value="DuoxA"/>
    <property type="match status" value="1"/>
</dbReference>
<name>A0AAD4RBU8_9BILA</name>
<accession>A0AAD4RBU8</accession>
<dbReference type="Proteomes" id="UP001201812">
    <property type="component" value="Unassembled WGS sequence"/>
</dbReference>
<dbReference type="GO" id="GO:0005789">
    <property type="term" value="C:endoplasmic reticulum membrane"/>
    <property type="evidence" value="ECO:0007669"/>
    <property type="project" value="InterPro"/>
</dbReference>
<feature type="transmembrane region" description="Helical" evidence="8">
    <location>
        <begin position="224"/>
        <end position="242"/>
    </location>
</feature>
<keyword evidence="6" id="KW-0325">Glycoprotein</keyword>
<feature type="compositionally biased region" description="Low complexity" evidence="7">
    <location>
        <begin position="467"/>
        <end position="482"/>
    </location>
</feature>
<comment type="similarity">
    <text evidence="2">Belongs to the DUOXA family.</text>
</comment>
<evidence type="ECO:0000256" key="7">
    <source>
        <dbReference type="SAM" id="MobiDB-lite"/>
    </source>
</evidence>
<evidence type="ECO:0000313" key="10">
    <source>
        <dbReference type="Proteomes" id="UP001201812"/>
    </source>
</evidence>
<comment type="subcellular location">
    <subcellularLocation>
        <location evidence="1">Membrane</location>
        <topology evidence="1">Multi-pass membrane protein</topology>
    </subcellularLocation>
</comment>
<feature type="region of interest" description="Disordered" evidence="7">
    <location>
        <begin position="446"/>
        <end position="506"/>
    </location>
</feature>
<evidence type="ECO:0000256" key="3">
    <source>
        <dbReference type="ARBA" id="ARBA00022692"/>
    </source>
</evidence>
<feature type="transmembrane region" description="Helical" evidence="8">
    <location>
        <begin position="32"/>
        <end position="53"/>
    </location>
</feature>
<dbReference type="GO" id="GO:0015031">
    <property type="term" value="P:protein transport"/>
    <property type="evidence" value="ECO:0007669"/>
    <property type="project" value="InterPro"/>
</dbReference>
<feature type="transmembrane region" description="Helical" evidence="8">
    <location>
        <begin position="198"/>
        <end position="217"/>
    </location>
</feature>
<feature type="transmembrane region" description="Helical" evidence="8">
    <location>
        <begin position="65"/>
        <end position="87"/>
    </location>
</feature>
<keyword evidence="5 8" id="KW-0472">Membrane</keyword>
<sequence>MHERLLNVLRDEFTVASTQSNYGIGAPPPPAVNFRIVMCFAAFLFPYVAFLLILPGIREKRVISFIAISTQLSIGVLLMASLILPYWKVGEARVVTHFRANSNHRHEADVGVNVGLESINITMKYIRTVETSERPYRGLYFNEKYDLNGVSSMARELQIAYKQGLPYPILRVLEYFSLTQGAFAWGGQYRNAGHFANALLWAAFITWLTQCLILALVPWHFSKLGIVCGIFALLSDIVYVILSPPFDLIIPFPGLTGQTTYLRLHCGPCFYMVLIAGILSIIFGVVLAILQFLRLYTLSTCLSATFDDAVGLKCKWTGHDSALTQSEWHIEGSSSASSSTGESTSAYTINEEMSVQNQSLTSSTTASTICAGSLESTPATPKRRGTAISAVVSNTLAIANAMSSSPDGAKSQDILRRRTRDKGHTPMNPNQLSTLMDNALQAQTSHLPTEVSELRKNADQESSGFQSRSSLSARNSTSSLDSIPLETQNECNMTDDEDGPTSASIA</sequence>
<proteinExistence type="inferred from homology"/>
<comment type="caution">
    <text evidence="9">The sequence shown here is derived from an EMBL/GenBank/DDBJ whole genome shotgun (WGS) entry which is preliminary data.</text>
</comment>
<evidence type="ECO:0000256" key="4">
    <source>
        <dbReference type="ARBA" id="ARBA00022989"/>
    </source>
</evidence>
<protein>
    <submittedName>
        <fullName evidence="9">Dual oxidase maturation factor domain-containing protein</fullName>
    </submittedName>
</protein>
<dbReference type="PANTHER" id="PTHR31158">
    <property type="entry name" value="DUAL OXIDASE 2"/>
    <property type="match status" value="1"/>
</dbReference>
<evidence type="ECO:0000313" key="9">
    <source>
        <dbReference type="EMBL" id="KAI1725312.1"/>
    </source>
</evidence>